<comment type="caution">
    <text evidence="1">The sequence shown here is derived from an EMBL/GenBank/DDBJ whole genome shotgun (WGS) entry which is preliminary data.</text>
</comment>
<accession>A0A559KCW9</accession>
<evidence type="ECO:0008006" key="3">
    <source>
        <dbReference type="Google" id="ProtNLM"/>
    </source>
</evidence>
<sequence>MTPSELNKLENETIKDFKIRICSNKEHYGLTWDDIRDLINKQTGDNYGESAYRKWWAAFSDGLELGKQSGLDNDQIKEIEDKTLELKKERIKLQSVRFEPSRDLRLEARDELIEEKILKAIENRQTIQVPDIYIRPNTLKRDYLFTLADIHYAANFQLLGWMDEILNEYNPQIAQRRLWDILELYVNQNDIDNINHVHLFNLGDSLDGILRMSQLQWIKMGNVDSAIEFAEFMSTWLNELSKYSKVDYYAVSGNHTELRLLNGKRGDFSNENMEKVVSHIISCNLKDNKNVNIHKCKNHMYVDILGTKVLAVHGHDERNLSMSLTEYPKIYGHNVDLMISGHLHHTDSKTVGMNGLRDIEYIQCQSVVGIDDFSLKIKKTANAGAKLMVIKEDVGRSTIHDFRVK</sequence>
<gene>
    <name evidence="1" type="ORF">FPZ49_11325</name>
</gene>
<dbReference type="EMBL" id="VNJI01000011">
    <property type="protein sequence ID" value="TVY09954.1"/>
    <property type="molecule type" value="Genomic_DNA"/>
</dbReference>
<protein>
    <recommendedName>
        <fullName evidence="3">Calcineurin-like phosphoesterase domain-containing protein</fullName>
    </recommendedName>
</protein>
<keyword evidence="2" id="KW-1185">Reference proteome</keyword>
<dbReference type="AlphaFoldDB" id="A0A559KCW9"/>
<dbReference type="RefSeq" id="WP_144846572.1">
    <property type="nucleotide sequence ID" value="NZ_VNJI01000011.1"/>
</dbReference>
<dbReference type="InterPro" id="IPR029052">
    <property type="entry name" value="Metallo-depent_PP-like"/>
</dbReference>
<evidence type="ECO:0000313" key="2">
    <source>
        <dbReference type="Proteomes" id="UP000317036"/>
    </source>
</evidence>
<organism evidence="1 2">
    <name type="scientific">Paenibacillus cremeus</name>
    <dbReference type="NCBI Taxonomy" id="2163881"/>
    <lineage>
        <taxon>Bacteria</taxon>
        <taxon>Bacillati</taxon>
        <taxon>Bacillota</taxon>
        <taxon>Bacilli</taxon>
        <taxon>Bacillales</taxon>
        <taxon>Paenibacillaceae</taxon>
        <taxon>Paenibacillus</taxon>
    </lineage>
</organism>
<dbReference type="OrthoDB" id="1758285at2"/>
<evidence type="ECO:0000313" key="1">
    <source>
        <dbReference type="EMBL" id="TVY09954.1"/>
    </source>
</evidence>
<proteinExistence type="predicted"/>
<name>A0A559KCW9_9BACL</name>
<dbReference type="SUPFAM" id="SSF56300">
    <property type="entry name" value="Metallo-dependent phosphatases"/>
    <property type="match status" value="1"/>
</dbReference>
<dbReference type="Gene3D" id="3.60.21.10">
    <property type="match status" value="1"/>
</dbReference>
<reference evidence="1 2" key="1">
    <citation type="submission" date="2019-07" db="EMBL/GenBank/DDBJ databases">
        <authorList>
            <person name="Kim J."/>
        </authorList>
    </citation>
    <scope>NUCLEOTIDE SEQUENCE [LARGE SCALE GENOMIC DNA]</scope>
    <source>
        <strain evidence="1 2">JC52</strain>
    </source>
</reference>
<dbReference type="Proteomes" id="UP000317036">
    <property type="component" value="Unassembled WGS sequence"/>
</dbReference>